<gene>
    <name evidence="3" type="ORF">SAMN04488104_10612</name>
</gene>
<evidence type="ECO:0000256" key="1">
    <source>
        <dbReference type="SAM" id="MobiDB-lite"/>
    </source>
</evidence>
<dbReference type="EMBL" id="FNAC01000061">
    <property type="protein sequence ID" value="SDD78539.1"/>
    <property type="molecule type" value="Genomic_DNA"/>
</dbReference>
<dbReference type="AlphaFoldDB" id="A0A1G6XK28"/>
<protein>
    <submittedName>
        <fullName evidence="3">Uncharacterized protein</fullName>
    </submittedName>
</protein>
<evidence type="ECO:0000313" key="3">
    <source>
        <dbReference type="EMBL" id="SDD78539.1"/>
    </source>
</evidence>
<sequence length="194" mass="21545">MKTPSYLHFILGIAFAGLFACGGAENSKNDSAPLASSESEEKVSNSSTSSGPVSKSDLLDWLPMNHAGFTREKEPSVDHGDLPRVQVRYIYDENPEKRFTLDILDGKGPLVVAVNGMINANLGEEYDEPLLDGYAKVYINKGIKAFERHTPADGKAFLQYAVDDRFYFNFQGEQMSPDVFWEFQKILDPLAISP</sequence>
<feature type="signal peptide" evidence="2">
    <location>
        <begin position="1"/>
        <end position="20"/>
    </location>
</feature>
<keyword evidence="2" id="KW-0732">Signal</keyword>
<accession>A0A1G6XK28</accession>
<name>A0A1G6XK28_9BACT</name>
<evidence type="ECO:0000313" key="4">
    <source>
        <dbReference type="Proteomes" id="UP000199060"/>
    </source>
</evidence>
<proteinExistence type="predicted"/>
<feature type="chain" id="PRO_5011683555" evidence="2">
    <location>
        <begin position="21"/>
        <end position="194"/>
    </location>
</feature>
<dbReference type="STRING" id="686796.SAMN04488104_10612"/>
<dbReference type="PROSITE" id="PS51257">
    <property type="entry name" value="PROKAR_LIPOPROTEIN"/>
    <property type="match status" value="1"/>
</dbReference>
<dbReference type="Proteomes" id="UP000199060">
    <property type="component" value="Unassembled WGS sequence"/>
</dbReference>
<organism evidence="3 4">
    <name type="scientific">Algoriphagus faecimaris</name>
    <dbReference type="NCBI Taxonomy" id="686796"/>
    <lineage>
        <taxon>Bacteria</taxon>
        <taxon>Pseudomonadati</taxon>
        <taxon>Bacteroidota</taxon>
        <taxon>Cytophagia</taxon>
        <taxon>Cytophagales</taxon>
        <taxon>Cyclobacteriaceae</taxon>
        <taxon>Algoriphagus</taxon>
    </lineage>
</organism>
<keyword evidence="4" id="KW-1185">Reference proteome</keyword>
<feature type="compositionally biased region" description="Low complexity" evidence="1">
    <location>
        <begin position="44"/>
        <end position="56"/>
    </location>
</feature>
<reference evidence="4" key="1">
    <citation type="submission" date="2016-10" db="EMBL/GenBank/DDBJ databases">
        <authorList>
            <person name="Varghese N."/>
            <person name="Submissions S."/>
        </authorList>
    </citation>
    <scope>NUCLEOTIDE SEQUENCE [LARGE SCALE GENOMIC DNA]</scope>
    <source>
        <strain evidence="4">DSM 23095</strain>
    </source>
</reference>
<dbReference type="OrthoDB" id="1177971at2"/>
<feature type="region of interest" description="Disordered" evidence="1">
    <location>
        <begin position="29"/>
        <end position="59"/>
    </location>
</feature>
<dbReference type="RefSeq" id="WP_087941310.1">
    <property type="nucleotide sequence ID" value="NZ_FNAC01000061.1"/>
</dbReference>
<evidence type="ECO:0000256" key="2">
    <source>
        <dbReference type="SAM" id="SignalP"/>
    </source>
</evidence>